<keyword evidence="3" id="KW-1185">Reference proteome</keyword>
<dbReference type="Proteomes" id="UP001595803">
    <property type="component" value="Unassembled WGS sequence"/>
</dbReference>
<evidence type="ECO:0008006" key="4">
    <source>
        <dbReference type="Google" id="ProtNLM"/>
    </source>
</evidence>
<dbReference type="Gene3D" id="1.10.3420.10">
    <property type="entry name" value="putative ntp pyrophosphohydrolase like domain"/>
    <property type="match status" value="1"/>
</dbReference>
<protein>
    <recommendedName>
        <fullName evidence="4">Phosphoribosyl-ATP pyrophosphohydrolase</fullName>
    </recommendedName>
</protein>
<sequence>MTTNARRLRDFHHAIGLSVPGRPTVPTPPLLALRRTLIDEEAAEVRAEFAALAARLEAGETPGPAALTALAHELADLLYVTYGALDTLGIDADAVFAEVHRANLAKASGPRRADGKQLKPEGWQPADVAGVLAAQEPVG</sequence>
<organism evidence="2 3">
    <name type="scientific">Deinococcus rufus</name>
    <dbReference type="NCBI Taxonomy" id="2136097"/>
    <lineage>
        <taxon>Bacteria</taxon>
        <taxon>Thermotogati</taxon>
        <taxon>Deinococcota</taxon>
        <taxon>Deinococci</taxon>
        <taxon>Deinococcales</taxon>
        <taxon>Deinococcaceae</taxon>
        <taxon>Deinococcus</taxon>
    </lineage>
</organism>
<dbReference type="InterPro" id="IPR021130">
    <property type="entry name" value="PRib-ATP_PPHydrolase-like"/>
</dbReference>
<reference evidence="3" key="1">
    <citation type="journal article" date="2019" name="Int. J. Syst. Evol. Microbiol.">
        <title>The Global Catalogue of Microorganisms (GCM) 10K type strain sequencing project: providing services to taxonomists for standard genome sequencing and annotation.</title>
        <authorList>
            <consortium name="The Broad Institute Genomics Platform"/>
            <consortium name="The Broad Institute Genome Sequencing Center for Infectious Disease"/>
            <person name="Wu L."/>
            <person name="Ma J."/>
        </authorList>
    </citation>
    <scope>NUCLEOTIDE SEQUENCE [LARGE SCALE GENOMIC DNA]</scope>
    <source>
        <strain evidence="3">CCTCC AB 2017081</strain>
    </source>
</reference>
<evidence type="ECO:0000256" key="1">
    <source>
        <dbReference type="SAM" id="MobiDB-lite"/>
    </source>
</evidence>
<feature type="region of interest" description="Disordered" evidence="1">
    <location>
        <begin position="106"/>
        <end position="139"/>
    </location>
</feature>
<dbReference type="RefSeq" id="WP_295820987.1">
    <property type="nucleotide sequence ID" value="NZ_JBHRZG010000001.1"/>
</dbReference>
<accession>A0ABV7Z372</accession>
<comment type="caution">
    <text evidence="2">The sequence shown here is derived from an EMBL/GenBank/DDBJ whole genome shotgun (WGS) entry which is preliminary data.</text>
</comment>
<name>A0ABV7Z372_9DEIO</name>
<proteinExistence type="predicted"/>
<dbReference type="Pfam" id="PF01503">
    <property type="entry name" value="PRA-PH"/>
    <property type="match status" value="1"/>
</dbReference>
<dbReference type="InterPro" id="IPR023292">
    <property type="entry name" value="NTP_PyroPHydrolase-like_dom_sf"/>
</dbReference>
<dbReference type="EMBL" id="JBHRZG010000001">
    <property type="protein sequence ID" value="MFC3831455.1"/>
    <property type="molecule type" value="Genomic_DNA"/>
</dbReference>
<dbReference type="SUPFAM" id="SSF101386">
    <property type="entry name" value="all-alpha NTP pyrophosphatases"/>
    <property type="match status" value="1"/>
</dbReference>
<evidence type="ECO:0000313" key="3">
    <source>
        <dbReference type="Proteomes" id="UP001595803"/>
    </source>
</evidence>
<evidence type="ECO:0000313" key="2">
    <source>
        <dbReference type="EMBL" id="MFC3831455.1"/>
    </source>
</evidence>
<gene>
    <name evidence="2" type="ORF">ACFOSB_01085</name>
</gene>